<dbReference type="Proteomes" id="UP001153269">
    <property type="component" value="Unassembled WGS sequence"/>
</dbReference>
<name>A0A9N7TTF5_PLEPL</name>
<sequence length="185" mass="20706">MLTVRRCGFKVTFFFDGCGVTDSLQPGVEEPSPLAKLHVCEAFVPQLQGERSSPRAALQGLNHSSVSGCPVHLLNTCVMDRNEQRTWIQASKQILRVWKLKCSSEFFNPTGSTSDLLHGLTFTFTLTEPWSVVCEDITGAANRTQLLDVVTGSDTGIRTREGECDGMRDDRRRMDEHKNKENSRE</sequence>
<dbReference type="AlphaFoldDB" id="A0A9N7TTF5"/>
<dbReference type="EMBL" id="CADEAL010000308">
    <property type="protein sequence ID" value="CAB1418151.1"/>
    <property type="molecule type" value="Genomic_DNA"/>
</dbReference>
<organism evidence="2 3">
    <name type="scientific">Pleuronectes platessa</name>
    <name type="common">European plaice</name>
    <dbReference type="NCBI Taxonomy" id="8262"/>
    <lineage>
        <taxon>Eukaryota</taxon>
        <taxon>Metazoa</taxon>
        <taxon>Chordata</taxon>
        <taxon>Craniata</taxon>
        <taxon>Vertebrata</taxon>
        <taxon>Euteleostomi</taxon>
        <taxon>Actinopterygii</taxon>
        <taxon>Neopterygii</taxon>
        <taxon>Teleostei</taxon>
        <taxon>Neoteleostei</taxon>
        <taxon>Acanthomorphata</taxon>
        <taxon>Carangaria</taxon>
        <taxon>Pleuronectiformes</taxon>
        <taxon>Pleuronectoidei</taxon>
        <taxon>Pleuronectidae</taxon>
        <taxon>Pleuronectes</taxon>
    </lineage>
</organism>
<keyword evidence="3" id="KW-1185">Reference proteome</keyword>
<gene>
    <name evidence="2" type="ORF">PLEPLA_LOCUS5973</name>
</gene>
<accession>A0A9N7TTF5</accession>
<protein>
    <submittedName>
        <fullName evidence="2">Uncharacterized protein</fullName>
    </submittedName>
</protein>
<evidence type="ECO:0000256" key="1">
    <source>
        <dbReference type="SAM" id="MobiDB-lite"/>
    </source>
</evidence>
<feature type="region of interest" description="Disordered" evidence="1">
    <location>
        <begin position="158"/>
        <end position="185"/>
    </location>
</feature>
<proteinExistence type="predicted"/>
<comment type="caution">
    <text evidence="2">The sequence shown here is derived from an EMBL/GenBank/DDBJ whole genome shotgun (WGS) entry which is preliminary data.</text>
</comment>
<evidence type="ECO:0000313" key="2">
    <source>
        <dbReference type="EMBL" id="CAB1418151.1"/>
    </source>
</evidence>
<evidence type="ECO:0000313" key="3">
    <source>
        <dbReference type="Proteomes" id="UP001153269"/>
    </source>
</evidence>
<reference evidence="2" key="1">
    <citation type="submission" date="2020-03" db="EMBL/GenBank/DDBJ databases">
        <authorList>
            <person name="Weist P."/>
        </authorList>
    </citation>
    <scope>NUCLEOTIDE SEQUENCE</scope>
</reference>